<dbReference type="Pfam" id="PF12017">
    <property type="entry name" value="Tnp_P_element"/>
    <property type="match status" value="1"/>
</dbReference>
<evidence type="ECO:0000313" key="9">
    <source>
        <dbReference type="Proteomes" id="UP000695022"/>
    </source>
</evidence>
<reference evidence="10" key="1">
    <citation type="submission" date="2025-08" db="UniProtKB">
        <authorList>
            <consortium name="RefSeq"/>
        </authorList>
    </citation>
    <scope>IDENTIFICATION</scope>
</reference>
<feature type="region of interest" description="Disordered" evidence="7">
    <location>
        <begin position="90"/>
        <end position="127"/>
    </location>
</feature>
<proteinExistence type="predicted"/>
<dbReference type="SMART" id="SM00980">
    <property type="entry name" value="THAP"/>
    <property type="match status" value="1"/>
</dbReference>
<keyword evidence="9" id="KW-1185">Reference proteome</keyword>
<dbReference type="SUPFAM" id="SSF57716">
    <property type="entry name" value="Glucocorticoid receptor-like (DNA-binding domain)"/>
    <property type="match status" value="1"/>
</dbReference>
<keyword evidence="6" id="KW-0175">Coiled coil</keyword>
<dbReference type="RefSeq" id="XP_014674647.1">
    <property type="nucleotide sequence ID" value="XM_014819161.1"/>
</dbReference>
<sequence length="242" mass="27364">MPSCAAINCTNRQFKGCGRTFHLFPFGRPALLRTWLVNVKRDEWFPSKKAVLCSDHFTGHSFNHSGQTTRLAEDAVPILFDFPDHLKNVQRPRKAPRERCSKQVETSNNSDPGELSPKSSRELVEKDHSYSIEESPIALKRRLYAAGDQINSLKTQLKTTQQKSRRLKKKLSSLQEVVKSLDEKQLILTNGAEMLQKTYTDVPSAIMTRIPSSKKNGTLSRDSYPPVLRAFAVTLPFYSAKA</sequence>
<protein>
    <submittedName>
        <fullName evidence="10">THAP domain-containing protein 1-like</fullName>
    </submittedName>
</protein>
<evidence type="ECO:0000313" key="10">
    <source>
        <dbReference type="RefSeq" id="XP_014674647.1"/>
    </source>
</evidence>
<evidence type="ECO:0000256" key="5">
    <source>
        <dbReference type="PROSITE-ProRule" id="PRU00309"/>
    </source>
</evidence>
<dbReference type="GeneID" id="106814807"/>
<dbReference type="Pfam" id="PF05485">
    <property type="entry name" value="THAP"/>
    <property type="match status" value="1"/>
</dbReference>
<dbReference type="PANTHER" id="PTHR47696:SF2">
    <property type="entry name" value="PROVISIONAL ORTHOLOG OF THAP DOMAIN CONTAINING 1"/>
    <property type="match status" value="1"/>
</dbReference>
<dbReference type="PANTHER" id="PTHR47696">
    <property type="entry name" value="THAP DOMAIN-CONTAINING PROTEIN 2"/>
    <property type="match status" value="1"/>
</dbReference>
<name>A0ABM1ER26_PRICU</name>
<evidence type="ECO:0000256" key="4">
    <source>
        <dbReference type="ARBA" id="ARBA00023125"/>
    </source>
</evidence>
<dbReference type="InterPro" id="IPR006612">
    <property type="entry name" value="THAP_Znf"/>
</dbReference>
<dbReference type="InterPro" id="IPR021896">
    <property type="entry name" value="THAP9-like_HTH"/>
</dbReference>
<dbReference type="InterPro" id="IPR026521">
    <property type="entry name" value="THAP2"/>
</dbReference>
<dbReference type="SMART" id="SM00692">
    <property type="entry name" value="DM3"/>
    <property type="match status" value="1"/>
</dbReference>
<evidence type="ECO:0000256" key="6">
    <source>
        <dbReference type="SAM" id="Coils"/>
    </source>
</evidence>
<organism evidence="9 10">
    <name type="scientific">Priapulus caudatus</name>
    <name type="common">Priapulid worm</name>
    <dbReference type="NCBI Taxonomy" id="37621"/>
    <lineage>
        <taxon>Eukaryota</taxon>
        <taxon>Metazoa</taxon>
        <taxon>Ecdysozoa</taxon>
        <taxon>Scalidophora</taxon>
        <taxon>Priapulida</taxon>
        <taxon>Priapulimorpha</taxon>
        <taxon>Priapulimorphida</taxon>
        <taxon>Priapulidae</taxon>
        <taxon>Priapulus</taxon>
    </lineage>
</organism>
<evidence type="ECO:0000256" key="1">
    <source>
        <dbReference type="ARBA" id="ARBA00022723"/>
    </source>
</evidence>
<feature type="domain" description="THAP-type" evidence="8">
    <location>
        <begin position="1"/>
        <end position="80"/>
    </location>
</feature>
<evidence type="ECO:0000256" key="2">
    <source>
        <dbReference type="ARBA" id="ARBA00022771"/>
    </source>
</evidence>
<keyword evidence="1" id="KW-0479">Metal-binding</keyword>
<keyword evidence="3" id="KW-0862">Zinc</keyword>
<keyword evidence="4 5" id="KW-0238">DNA-binding</keyword>
<evidence type="ECO:0000256" key="7">
    <source>
        <dbReference type="SAM" id="MobiDB-lite"/>
    </source>
</evidence>
<accession>A0ABM1ER26</accession>
<evidence type="ECO:0000259" key="8">
    <source>
        <dbReference type="PROSITE" id="PS50950"/>
    </source>
</evidence>
<evidence type="ECO:0000256" key="3">
    <source>
        <dbReference type="ARBA" id="ARBA00022833"/>
    </source>
</evidence>
<dbReference type="PROSITE" id="PS50950">
    <property type="entry name" value="ZF_THAP"/>
    <property type="match status" value="1"/>
</dbReference>
<gene>
    <name evidence="10" type="primary">LOC106814807</name>
</gene>
<feature type="coiled-coil region" evidence="6">
    <location>
        <begin position="150"/>
        <end position="184"/>
    </location>
</feature>
<dbReference type="Proteomes" id="UP000695022">
    <property type="component" value="Unplaced"/>
</dbReference>
<keyword evidence="2 5" id="KW-0863">Zinc-finger</keyword>